<gene>
    <name evidence="6" type="ORF">HPB48_020027</name>
</gene>
<organism evidence="6 7">
    <name type="scientific">Haemaphysalis longicornis</name>
    <name type="common">Bush tick</name>
    <dbReference type="NCBI Taxonomy" id="44386"/>
    <lineage>
        <taxon>Eukaryota</taxon>
        <taxon>Metazoa</taxon>
        <taxon>Ecdysozoa</taxon>
        <taxon>Arthropoda</taxon>
        <taxon>Chelicerata</taxon>
        <taxon>Arachnida</taxon>
        <taxon>Acari</taxon>
        <taxon>Parasitiformes</taxon>
        <taxon>Ixodida</taxon>
        <taxon>Ixodoidea</taxon>
        <taxon>Ixodidae</taxon>
        <taxon>Haemaphysalinae</taxon>
        <taxon>Haemaphysalis</taxon>
    </lineage>
</organism>
<dbReference type="InterPro" id="IPR007110">
    <property type="entry name" value="Ig-like_dom"/>
</dbReference>
<sequence>MDLKDRVQAPPLFTVLGLASQLKSAVAALDMPIEDAACNSNKRFFKAGARPSMSTNKTMALIKLDCYVTGAPEPRVSWLHDGAKVETDGHRVLMENHTLFIASAAVTDGGEYVCQADNGHSNESVAIHVIMDDVYVPESCTDSPNFANCNLIVRARYCTNKHYSRFCCRSCMLAGQIHANGHGYSNGYANGYANGNGNGYSNGYGNGFTNGNVFGNGYINGYNNGNGYRNVSAYGSTNGNGPKKTNELA</sequence>
<dbReference type="Gene3D" id="2.60.40.10">
    <property type="entry name" value="Immunoglobulins"/>
    <property type="match status" value="1"/>
</dbReference>
<evidence type="ECO:0008006" key="8">
    <source>
        <dbReference type="Google" id="ProtNLM"/>
    </source>
</evidence>
<evidence type="ECO:0000256" key="1">
    <source>
        <dbReference type="ARBA" id="ARBA00022729"/>
    </source>
</evidence>
<keyword evidence="1" id="KW-0732">Signal</keyword>
<evidence type="ECO:0000313" key="7">
    <source>
        <dbReference type="Proteomes" id="UP000821853"/>
    </source>
</evidence>
<dbReference type="GO" id="GO:0007156">
    <property type="term" value="P:homophilic cell adhesion via plasma membrane adhesion molecules"/>
    <property type="evidence" value="ECO:0007669"/>
    <property type="project" value="TreeGrafter"/>
</dbReference>
<dbReference type="Pfam" id="PF08686">
    <property type="entry name" value="PLAC"/>
    <property type="match status" value="1"/>
</dbReference>
<evidence type="ECO:0000256" key="3">
    <source>
        <dbReference type="ARBA" id="ARBA00023319"/>
    </source>
</evidence>
<dbReference type="AlphaFoldDB" id="A0A9J6GKM7"/>
<proteinExistence type="predicted"/>
<accession>A0A9J6GKM7</accession>
<dbReference type="SUPFAM" id="SSF48726">
    <property type="entry name" value="Immunoglobulin"/>
    <property type="match status" value="1"/>
</dbReference>
<evidence type="ECO:0000313" key="6">
    <source>
        <dbReference type="EMBL" id="KAH9375127.1"/>
    </source>
</evidence>
<dbReference type="InterPro" id="IPR013783">
    <property type="entry name" value="Ig-like_fold"/>
</dbReference>
<dbReference type="SMART" id="SM00408">
    <property type="entry name" value="IGc2"/>
    <property type="match status" value="1"/>
</dbReference>
<dbReference type="InterPro" id="IPR010909">
    <property type="entry name" value="PLAC"/>
</dbReference>
<dbReference type="PANTHER" id="PTHR45080">
    <property type="entry name" value="CONTACTIN 5"/>
    <property type="match status" value="1"/>
</dbReference>
<dbReference type="EMBL" id="JABSTR010000007">
    <property type="protein sequence ID" value="KAH9375127.1"/>
    <property type="molecule type" value="Genomic_DNA"/>
</dbReference>
<keyword evidence="3" id="KW-0393">Immunoglobulin domain</keyword>
<dbReference type="InterPro" id="IPR036179">
    <property type="entry name" value="Ig-like_dom_sf"/>
</dbReference>
<name>A0A9J6GKM7_HAELO</name>
<dbReference type="OrthoDB" id="6435119at2759"/>
<reference evidence="6 7" key="1">
    <citation type="journal article" date="2020" name="Cell">
        <title>Large-Scale Comparative Analyses of Tick Genomes Elucidate Their Genetic Diversity and Vector Capacities.</title>
        <authorList>
            <consortium name="Tick Genome and Microbiome Consortium (TIGMIC)"/>
            <person name="Jia N."/>
            <person name="Wang J."/>
            <person name="Shi W."/>
            <person name="Du L."/>
            <person name="Sun Y."/>
            <person name="Zhan W."/>
            <person name="Jiang J.F."/>
            <person name="Wang Q."/>
            <person name="Zhang B."/>
            <person name="Ji P."/>
            <person name="Bell-Sakyi L."/>
            <person name="Cui X.M."/>
            <person name="Yuan T.T."/>
            <person name="Jiang B.G."/>
            <person name="Yang W.F."/>
            <person name="Lam T.T."/>
            <person name="Chang Q.C."/>
            <person name="Ding S.J."/>
            <person name="Wang X.J."/>
            <person name="Zhu J.G."/>
            <person name="Ruan X.D."/>
            <person name="Zhao L."/>
            <person name="Wei J.T."/>
            <person name="Ye R.Z."/>
            <person name="Que T.C."/>
            <person name="Du C.H."/>
            <person name="Zhou Y.H."/>
            <person name="Cheng J.X."/>
            <person name="Dai P.F."/>
            <person name="Guo W.B."/>
            <person name="Han X.H."/>
            <person name="Huang E.J."/>
            <person name="Li L.F."/>
            <person name="Wei W."/>
            <person name="Gao Y.C."/>
            <person name="Liu J.Z."/>
            <person name="Shao H.Z."/>
            <person name="Wang X."/>
            <person name="Wang C.C."/>
            <person name="Yang T.C."/>
            <person name="Huo Q.B."/>
            <person name="Li W."/>
            <person name="Chen H.Y."/>
            <person name="Chen S.E."/>
            <person name="Zhou L.G."/>
            <person name="Ni X.B."/>
            <person name="Tian J.H."/>
            <person name="Sheng Y."/>
            <person name="Liu T."/>
            <person name="Pan Y.S."/>
            <person name="Xia L.Y."/>
            <person name="Li J."/>
            <person name="Zhao F."/>
            <person name="Cao W.C."/>
        </authorList>
    </citation>
    <scope>NUCLEOTIDE SEQUENCE [LARGE SCALE GENOMIC DNA]</scope>
    <source>
        <strain evidence="6">HaeL-2018</strain>
    </source>
</reference>
<evidence type="ECO:0000256" key="2">
    <source>
        <dbReference type="ARBA" id="ARBA00023157"/>
    </source>
</evidence>
<dbReference type="Proteomes" id="UP000821853">
    <property type="component" value="Chromosome 5"/>
</dbReference>
<dbReference type="Pfam" id="PF07679">
    <property type="entry name" value="I-set"/>
    <property type="match status" value="1"/>
</dbReference>
<keyword evidence="7" id="KW-1185">Reference proteome</keyword>
<evidence type="ECO:0000259" key="4">
    <source>
        <dbReference type="PROSITE" id="PS50835"/>
    </source>
</evidence>
<dbReference type="PROSITE" id="PS50900">
    <property type="entry name" value="PLAC"/>
    <property type="match status" value="1"/>
</dbReference>
<comment type="caution">
    <text evidence="6">The sequence shown here is derived from an EMBL/GenBank/DDBJ whole genome shotgun (WGS) entry which is preliminary data.</text>
</comment>
<dbReference type="InterPro" id="IPR050958">
    <property type="entry name" value="Cell_Adh-Cytoskel_Orgn"/>
</dbReference>
<feature type="domain" description="Ig-like" evidence="4">
    <location>
        <begin position="62"/>
        <end position="126"/>
    </location>
</feature>
<dbReference type="PANTHER" id="PTHR45080:SF8">
    <property type="entry name" value="IG-LIKE DOMAIN-CONTAINING PROTEIN"/>
    <property type="match status" value="1"/>
</dbReference>
<keyword evidence="2" id="KW-1015">Disulfide bond</keyword>
<dbReference type="VEuPathDB" id="VectorBase:HLOH_041361"/>
<evidence type="ECO:0000259" key="5">
    <source>
        <dbReference type="PROSITE" id="PS50900"/>
    </source>
</evidence>
<dbReference type="PROSITE" id="PS50835">
    <property type="entry name" value="IG_LIKE"/>
    <property type="match status" value="1"/>
</dbReference>
<dbReference type="InterPro" id="IPR013098">
    <property type="entry name" value="Ig_I-set"/>
</dbReference>
<protein>
    <recommendedName>
        <fullName evidence="8">Ig-like domain-containing protein</fullName>
    </recommendedName>
</protein>
<feature type="domain" description="PLAC" evidence="5">
    <location>
        <begin position="136"/>
        <end position="175"/>
    </location>
</feature>
<dbReference type="GO" id="GO:0005886">
    <property type="term" value="C:plasma membrane"/>
    <property type="evidence" value="ECO:0007669"/>
    <property type="project" value="TreeGrafter"/>
</dbReference>
<dbReference type="InterPro" id="IPR003598">
    <property type="entry name" value="Ig_sub2"/>
</dbReference>